<evidence type="ECO:0000313" key="1">
    <source>
        <dbReference type="EMBL" id="KAL2789033.1"/>
    </source>
</evidence>
<organism evidence="1 2">
    <name type="scientific">Aspergillus keveii</name>
    <dbReference type="NCBI Taxonomy" id="714993"/>
    <lineage>
        <taxon>Eukaryota</taxon>
        <taxon>Fungi</taxon>
        <taxon>Dikarya</taxon>
        <taxon>Ascomycota</taxon>
        <taxon>Pezizomycotina</taxon>
        <taxon>Eurotiomycetes</taxon>
        <taxon>Eurotiomycetidae</taxon>
        <taxon>Eurotiales</taxon>
        <taxon>Aspergillaceae</taxon>
        <taxon>Aspergillus</taxon>
        <taxon>Aspergillus subgen. Nidulantes</taxon>
    </lineage>
</organism>
<proteinExistence type="predicted"/>
<accession>A0ABR4G0L4</accession>
<sequence>MLSRKARTGDPMPFAPSCSALVRCYWLLLPCSTITMLHKRARNDPPSPRAGPWSVPSYYEFGKSTPGPLDRAFLR</sequence>
<comment type="caution">
    <text evidence="1">The sequence shown here is derived from an EMBL/GenBank/DDBJ whole genome shotgun (WGS) entry which is preliminary data.</text>
</comment>
<name>A0ABR4G0L4_9EURO</name>
<evidence type="ECO:0000313" key="2">
    <source>
        <dbReference type="Proteomes" id="UP001610563"/>
    </source>
</evidence>
<protein>
    <recommendedName>
        <fullName evidence="3">Secreted protein</fullName>
    </recommendedName>
</protein>
<keyword evidence="2" id="KW-1185">Reference proteome</keyword>
<reference evidence="1 2" key="1">
    <citation type="submission" date="2024-07" db="EMBL/GenBank/DDBJ databases">
        <title>Section-level genome sequencing and comparative genomics of Aspergillus sections Usti and Cavernicolus.</title>
        <authorList>
            <consortium name="Lawrence Berkeley National Laboratory"/>
            <person name="Nybo J.L."/>
            <person name="Vesth T.C."/>
            <person name="Theobald S."/>
            <person name="Frisvad J.C."/>
            <person name="Larsen T.O."/>
            <person name="Kjaerboelling I."/>
            <person name="Rothschild-Mancinelli K."/>
            <person name="Lyhne E.K."/>
            <person name="Kogle M.E."/>
            <person name="Barry K."/>
            <person name="Clum A."/>
            <person name="Na H."/>
            <person name="Ledsgaard L."/>
            <person name="Lin J."/>
            <person name="Lipzen A."/>
            <person name="Kuo A."/>
            <person name="Riley R."/>
            <person name="Mondo S."/>
            <person name="Labutti K."/>
            <person name="Haridas S."/>
            <person name="Pangalinan J."/>
            <person name="Salamov A.A."/>
            <person name="Simmons B.A."/>
            <person name="Magnuson J.K."/>
            <person name="Chen J."/>
            <person name="Drula E."/>
            <person name="Henrissat B."/>
            <person name="Wiebenga A."/>
            <person name="Lubbers R.J."/>
            <person name="Gomes A.C."/>
            <person name="Makela M.R."/>
            <person name="Stajich J."/>
            <person name="Grigoriev I.V."/>
            <person name="Mortensen U.H."/>
            <person name="De Vries R.P."/>
            <person name="Baker S.E."/>
            <person name="Andersen M.R."/>
        </authorList>
    </citation>
    <scope>NUCLEOTIDE SEQUENCE [LARGE SCALE GENOMIC DNA]</scope>
    <source>
        <strain evidence="1 2">CBS 209.92</strain>
    </source>
</reference>
<gene>
    <name evidence="1" type="ORF">BJX66DRAFT_307670</name>
</gene>
<dbReference type="Proteomes" id="UP001610563">
    <property type="component" value="Unassembled WGS sequence"/>
</dbReference>
<evidence type="ECO:0008006" key="3">
    <source>
        <dbReference type="Google" id="ProtNLM"/>
    </source>
</evidence>
<dbReference type="EMBL" id="JBFTWV010000070">
    <property type="protein sequence ID" value="KAL2789033.1"/>
    <property type="molecule type" value="Genomic_DNA"/>
</dbReference>